<evidence type="ECO:0000313" key="1">
    <source>
        <dbReference type="EMBL" id="NOV50093.1"/>
    </source>
</evidence>
<name>A0A6M2DVD0_XENCH</name>
<sequence>MILIFIYLFFICIQITKCFIFETSTFYKFYLDFLGKVLRGVKLHLIQKRVVRGWLDDAWTVLPDVEDVGLRSSEYAVARNSMELVWV</sequence>
<dbReference type="AlphaFoldDB" id="A0A6M2DVD0"/>
<dbReference type="EMBL" id="GIIL01006367">
    <property type="protein sequence ID" value="NOV50093.1"/>
    <property type="molecule type" value="Transcribed_RNA"/>
</dbReference>
<organism evidence="1">
    <name type="scientific">Xenopsylla cheopis</name>
    <name type="common">Oriental rat flea</name>
    <name type="synonym">Pulex cheopis</name>
    <dbReference type="NCBI Taxonomy" id="163159"/>
    <lineage>
        <taxon>Eukaryota</taxon>
        <taxon>Metazoa</taxon>
        <taxon>Ecdysozoa</taxon>
        <taxon>Arthropoda</taxon>
        <taxon>Hexapoda</taxon>
        <taxon>Insecta</taxon>
        <taxon>Pterygota</taxon>
        <taxon>Neoptera</taxon>
        <taxon>Endopterygota</taxon>
        <taxon>Siphonaptera</taxon>
        <taxon>Pulicidae</taxon>
        <taxon>Xenopsyllinae</taxon>
        <taxon>Xenopsylla</taxon>
    </lineage>
</organism>
<reference evidence="1" key="1">
    <citation type="submission" date="2020-03" db="EMBL/GenBank/DDBJ databases">
        <title>Transcriptomic Profiling of the Digestive Tract of the Rat Flea, Xenopsylla cheopis, Following Blood Feeding and Infection with Yersinia pestis.</title>
        <authorList>
            <person name="Bland D.M."/>
            <person name="Martens C.A."/>
            <person name="Virtaneva K."/>
            <person name="Kanakabandi K."/>
            <person name="Long D."/>
            <person name="Rosenke R."/>
            <person name="Saturday G.A."/>
            <person name="Hoyt F.H."/>
            <person name="Bruno D.P."/>
            <person name="Ribeiro J.M.C."/>
            <person name="Hinnebusch J."/>
        </authorList>
    </citation>
    <scope>NUCLEOTIDE SEQUENCE</scope>
</reference>
<protein>
    <submittedName>
        <fullName evidence="1">Putative secreted protein</fullName>
    </submittedName>
</protein>
<proteinExistence type="predicted"/>
<accession>A0A6M2DVD0</accession>